<proteinExistence type="predicted"/>
<name>A0ABP3ZAI1_9ACTN</name>
<keyword evidence="2" id="KW-1185">Reference proteome</keyword>
<dbReference type="RefSeq" id="WP_343949023.1">
    <property type="nucleotide sequence ID" value="NZ_BAAAHQ010000007.1"/>
</dbReference>
<reference evidence="2" key="1">
    <citation type="journal article" date="2019" name="Int. J. Syst. Evol. Microbiol.">
        <title>The Global Catalogue of Microorganisms (GCM) 10K type strain sequencing project: providing services to taxonomists for standard genome sequencing and annotation.</title>
        <authorList>
            <consortium name="The Broad Institute Genomics Platform"/>
            <consortium name="The Broad Institute Genome Sequencing Center for Infectious Disease"/>
            <person name="Wu L."/>
            <person name="Ma J."/>
        </authorList>
    </citation>
    <scope>NUCLEOTIDE SEQUENCE [LARGE SCALE GENOMIC DNA]</scope>
    <source>
        <strain evidence="2">JCM 11136</strain>
    </source>
</reference>
<dbReference type="Proteomes" id="UP001501578">
    <property type="component" value="Unassembled WGS sequence"/>
</dbReference>
<accession>A0ABP3ZAI1</accession>
<comment type="caution">
    <text evidence="1">The sequence shown here is derived from an EMBL/GenBank/DDBJ whole genome shotgun (WGS) entry which is preliminary data.</text>
</comment>
<gene>
    <name evidence="1" type="ORF">GCM10009560_15490</name>
</gene>
<organism evidence="1 2">
    <name type="scientific">Nonomuraea longicatena</name>
    <dbReference type="NCBI Taxonomy" id="83682"/>
    <lineage>
        <taxon>Bacteria</taxon>
        <taxon>Bacillati</taxon>
        <taxon>Actinomycetota</taxon>
        <taxon>Actinomycetes</taxon>
        <taxon>Streptosporangiales</taxon>
        <taxon>Streptosporangiaceae</taxon>
        <taxon>Nonomuraea</taxon>
    </lineage>
</organism>
<dbReference type="EMBL" id="BAAAHQ010000007">
    <property type="protein sequence ID" value="GAA0918487.1"/>
    <property type="molecule type" value="Genomic_DNA"/>
</dbReference>
<evidence type="ECO:0000313" key="2">
    <source>
        <dbReference type="Proteomes" id="UP001501578"/>
    </source>
</evidence>
<evidence type="ECO:0000313" key="1">
    <source>
        <dbReference type="EMBL" id="GAA0918487.1"/>
    </source>
</evidence>
<protein>
    <submittedName>
        <fullName evidence="1">Uncharacterized protein</fullName>
    </submittedName>
</protein>
<sequence length="136" mass="15259">MMSMVPPDQQGALDAARQGLMPTSYTFFRPDYRHIDYPIMQLSEVCPACNNSDASVWGRIEWGAEELQAISPIPLSLEGREEANLLFPEVFFCASCELRFDSFDELEAAGFSVIRIATTRWGEATYWDADGPIPIT</sequence>